<dbReference type="GO" id="GO:0030145">
    <property type="term" value="F:manganese ion binding"/>
    <property type="evidence" value="ECO:0007669"/>
    <property type="project" value="InterPro"/>
</dbReference>
<keyword evidence="4 6" id="KW-0378">Hydrolase</keyword>
<accession>A0A1W1D635</accession>
<evidence type="ECO:0000259" key="5">
    <source>
        <dbReference type="Pfam" id="PF00883"/>
    </source>
</evidence>
<evidence type="ECO:0000256" key="1">
    <source>
        <dbReference type="ARBA" id="ARBA00009528"/>
    </source>
</evidence>
<evidence type="ECO:0000313" key="6">
    <source>
        <dbReference type="EMBL" id="SFV76089.1"/>
    </source>
</evidence>
<evidence type="ECO:0000256" key="2">
    <source>
        <dbReference type="ARBA" id="ARBA00022438"/>
    </source>
</evidence>
<dbReference type="EMBL" id="FPHQ01000040">
    <property type="protein sequence ID" value="SFV76089.1"/>
    <property type="molecule type" value="Genomic_DNA"/>
</dbReference>
<dbReference type="Pfam" id="PF00883">
    <property type="entry name" value="Peptidase_M17"/>
    <property type="match status" value="1"/>
</dbReference>
<evidence type="ECO:0000256" key="4">
    <source>
        <dbReference type="ARBA" id="ARBA00022801"/>
    </source>
</evidence>
<dbReference type="PANTHER" id="PTHR11963:SF23">
    <property type="entry name" value="CYTOSOL AMINOPEPTIDASE"/>
    <property type="match status" value="1"/>
</dbReference>
<dbReference type="AlphaFoldDB" id="A0A1W1D635"/>
<feature type="domain" description="Cytosol aminopeptidase" evidence="5">
    <location>
        <begin position="1"/>
        <end position="117"/>
    </location>
</feature>
<keyword evidence="3" id="KW-0645">Protease</keyword>
<organism evidence="6">
    <name type="scientific">hydrothermal vent metagenome</name>
    <dbReference type="NCBI Taxonomy" id="652676"/>
    <lineage>
        <taxon>unclassified sequences</taxon>
        <taxon>metagenomes</taxon>
        <taxon>ecological metagenomes</taxon>
    </lineage>
</organism>
<sequence length="125" mass="13276">MVIDTATLTGAVIVALGKHHCGVMANDQALANDLISAGKTALDTAWQLPLDDEYDELLKSNFADMGNIGGREAGTVTAACFLARYAKNYRWAHLDIAGTAWVSGAKKGATGRPVPLLTQYILDQV</sequence>
<dbReference type="EC" id="3.4.11.1" evidence="6"/>
<dbReference type="GO" id="GO:0006508">
    <property type="term" value="P:proteolysis"/>
    <property type="evidence" value="ECO:0007669"/>
    <property type="project" value="UniProtKB-KW"/>
</dbReference>
<name>A0A1W1D635_9ZZZZ</name>
<dbReference type="InterPro" id="IPR000819">
    <property type="entry name" value="Peptidase_M17_C"/>
</dbReference>
<dbReference type="Gene3D" id="3.40.630.10">
    <property type="entry name" value="Zn peptidases"/>
    <property type="match status" value="1"/>
</dbReference>
<gene>
    <name evidence="6" type="ORF">MNB_SUP05-10-762</name>
</gene>
<reference evidence="6" key="1">
    <citation type="submission" date="2016-10" db="EMBL/GenBank/DDBJ databases">
        <authorList>
            <person name="de Groot N.N."/>
        </authorList>
    </citation>
    <scope>NUCLEOTIDE SEQUENCE</scope>
</reference>
<dbReference type="GO" id="GO:0070006">
    <property type="term" value="F:metalloaminopeptidase activity"/>
    <property type="evidence" value="ECO:0007669"/>
    <property type="project" value="InterPro"/>
</dbReference>
<comment type="similarity">
    <text evidence="1">Belongs to the peptidase M17 family.</text>
</comment>
<dbReference type="InterPro" id="IPR011356">
    <property type="entry name" value="Leucine_aapep/pepB"/>
</dbReference>
<dbReference type="SUPFAM" id="SSF53187">
    <property type="entry name" value="Zn-dependent exopeptidases"/>
    <property type="match status" value="1"/>
</dbReference>
<dbReference type="PANTHER" id="PTHR11963">
    <property type="entry name" value="LEUCINE AMINOPEPTIDASE-RELATED"/>
    <property type="match status" value="1"/>
</dbReference>
<proteinExistence type="inferred from homology"/>
<keyword evidence="2 6" id="KW-0031">Aminopeptidase</keyword>
<dbReference type="GO" id="GO:0005737">
    <property type="term" value="C:cytoplasm"/>
    <property type="evidence" value="ECO:0007669"/>
    <property type="project" value="InterPro"/>
</dbReference>
<evidence type="ECO:0000256" key="3">
    <source>
        <dbReference type="ARBA" id="ARBA00022670"/>
    </source>
</evidence>
<protein>
    <submittedName>
        <fullName evidence="6">Cytosol aminopeptidase PepA</fullName>
        <ecNumber evidence="6">3.4.11.1</ecNumber>
    </submittedName>
</protein>